<evidence type="ECO:0000313" key="4">
    <source>
        <dbReference type="Proteomes" id="UP000664940"/>
    </source>
</evidence>
<gene>
    <name evidence="3" type="ORF">HJG60_019717</name>
</gene>
<name>A0A834B761_9CHIR</name>
<reference evidence="3 4" key="1">
    <citation type="journal article" date="2020" name="Nature">
        <title>Six reference-quality genomes reveal evolution of bat adaptations.</title>
        <authorList>
            <person name="Jebb D."/>
            <person name="Huang Z."/>
            <person name="Pippel M."/>
            <person name="Hughes G.M."/>
            <person name="Lavrichenko K."/>
            <person name="Devanna P."/>
            <person name="Winkler S."/>
            <person name="Jermiin L.S."/>
            <person name="Skirmuntt E.C."/>
            <person name="Katzourakis A."/>
            <person name="Burkitt-Gray L."/>
            <person name="Ray D.A."/>
            <person name="Sullivan K.A.M."/>
            <person name="Roscito J.G."/>
            <person name="Kirilenko B.M."/>
            <person name="Davalos L.M."/>
            <person name="Corthals A.P."/>
            <person name="Power M.L."/>
            <person name="Jones G."/>
            <person name="Ransome R.D."/>
            <person name="Dechmann D.K.N."/>
            <person name="Locatelli A.G."/>
            <person name="Puechmaille S.J."/>
            <person name="Fedrigo O."/>
            <person name="Jarvis E.D."/>
            <person name="Hiller M."/>
            <person name="Vernes S.C."/>
            <person name="Myers E.W."/>
            <person name="Teeling E.C."/>
        </authorList>
    </citation>
    <scope>NUCLEOTIDE SEQUENCE [LARGE SCALE GENOMIC DNA]</scope>
    <source>
        <strain evidence="3">Bat1K_MPI-CBG_1</strain>
    </source>
</reference>
<protein>
    <submittedName>
        <fullName evidence="3">Tetratricopeptide repeat domain 3</fullName>
    </submittedName>
</protein>
<dbReference type="Proteomes" id="UP000664940">
    <property type="component" value="Unassembled WGS sequence"/>
</dbReference>
<feature type="compositionally biased region" description="Polar residues" evidence="1">
    <location>
        <begin position="94"/>
        <end position="105"/>
    </location>
</feature>
<feature type="signal peptide" evidence="2">
    <location>
        <begin position="1"/>
        <end position="22"/>
    </location>
</feature>
<proteinExistence type="predicted"/>
<feature type="compositionally biased region" description="Acidic residues" evidence="1">
    <location>
        <begin position="80"/>
        <end position="89"/>
    </location>
</feature>
<organism evidence="3 4">
    <name type="scientific">Phyllostomus discolor</name>
    <name type="common">pale spear-nosed bat</name>
    <dbReference type="NCBI Taxonomy" id="89673"/>
    <lineage>
        <taxon>Eukaryota</taxon>
        <taxon>Metazoa</taxon>
        <taxon>Chordata</taxon>
        <taxon>Craniata</taxon>
        <taxon>Vertebrata</taxon>
        <taxon>Euteleostomi</taxon>
        <taxon>Mammalia</taxon>
        <taxon>Eutheria</taxon>
        <taxon>Laurasiatheria</taxon>
        <taxon>Chiroptera</taxon>
        <taxon>Yangochiroptera</taxon>
        <taxon>Phyllostomidae</taxon>
        <taxon>Phyllostominae</taxon>
        <taxon>Phyllostomus</taxon>
    </lineage>
</organism>
<evidence type="ECO:0000256" key="2">
    <source>
        <dbReference type="SAM" id="SignalP"/>
    </source>
</evidence>
<comment type="caution">
    <text evidence="3">The sequence shown here is derived from an EMBL/GenBank/DDBJ whole genome shotgun (WGS) entry which is preliminary data.</text>
</comment>
<evidence type="ECO:0000256" key="1">
    <source>
        <dbReference type="SAM" id="MobiDB-lite"/>
    </source>
</evidence>
<feature type="region of interest" description="Disordered" evidence="1">
    <location>
        <begin position="58"/>
        <end position="105"/>
    </location>
</feature>
<evidence type="ECO:0000313" key="3">
    <source>
        <dbReference type="EMBL" id="KAF6122390.1"/>
    </source>
</evidence>
<accession>A0A834B761</accession>
<keyword evidence="2" id="KW-0732">Signal</keyword>
<dbReference type="EMBL" id="JABVXQ010000003">
    <property type="protein sequence ID" value="KAF6122390.1"/>
    <property type="molecule type" value="Genomic_DNA"/>
</dbReference>
<dbReference type="AlphaFoldDB" id="A0A834B761"/>
<feature type="chain" id="PRO_5032970056" evidence="2">
    <location>
        <begin position="23"/>
        <end position="105"/>
    </location>
</feature>
<sequence>MCAFVLPMRWLLSVCVIDFVGGTSTRNPIKSCYESRACTPSSSAPAFSAALNFVETERDSRKTSHEMASGGYPHSRDVDEASNSDDCDCPEYVATSSESSPPASC</sequence>